<protein>
    <submittedName>
        <fullName evidence="3">Uncharacterized protein</fullName>
    </submittedName>
</protein>
<keyword evidence="2" id="KW-0812">Transmembrane</keyword>
<evidence type="ECO:0000256" key="1">
    <source>
        <dbReference type="SAM" id="MobiDB-lite"/>
    </source>
</evidence>
<gene>
    <name evidence="3" type="ORF">PUR21_28930</name>
</gene>
<sequence length="183" mass="19022">MGAADGAAALDAWPRVRQPRFALRRGRLQPGPLKFLNRRGRRPAWSIAAGLLGLSLVTTWAIASQIRSSDAVSEQTALVAGAEPAQDEVRPVRSVVINPAAPDSEAPAAIEASRQLSTAITAPEPQPVVSVAPAAPVSKPVSTQTIDLGALPILTLDETAFDAAPAPLSENPAPTAPRVRARP</sequence>
<evidence type="ECO:0000313" key="3">
    <source>
        <dbReference type="EMBL" id="MEN3231611.1"/>
    </source>
</evidence>
<accession>A0ABU9ZKB3</accession>
<evidence type="ECO:0000313" key="4">
    <source>
        <dbReference type="Proteomes" id="UP001404845"/>
    </source>
</evidence>
<feature type="transmembrane region" description="Helical" evidence="2">
    <location>
        <begin position="44"/>
        <end position="63"/>
    </location>
</feature>
<dbReference type="Proteomes" id="UP001404845">
    <property type="component" value="Unassembled WGS sequence"/>
</dbReference>
<name>A0ABU9ZKB3_9HYPH</name>
<reference evidence="3 4" key="1">
    <citation type="journal article" date="2023" name="PLoS ONE">
        <title>Complete genome assembly of Hawai'i environmental nontuberculous mycobacteria reveals unexpected co-isolation with methylobacteria.</title>
        <authorList>
            <person name="Hendrix J."/>
            <person name="Epperson L.E."/>
            <person name="Tong E.I."/>
            <person name="Chan Y.L."/>
            <person name="Hasan N.A."/>
            <person name="Dawrs S.N."/>
            <person name="Norton G.J."/>
            <person name="Virdi R."/>
            <person name="Crooks J.L."/>
            <person name="Chan E.D."/>
            <person name="Honda J.R."/>
            <person name="Strong M."/>
        </authorList>
    </citation>
    <scope>NUCLEOTIDE SEQUENCE [LARGE SCALE GENOMIC DNA]</scope>
    <source>
        <strain evidence="3 4">NJH_HI01</strain>
    </source>
</reference>
<comment type="caution">
    <text evidence="3">The sequence shown here is derived from an EMBL/GenBank/DDBJ whole genome shotgun (WGS) entry which is preliminary data.</text>
</comment>
<feature type="region of interest" description="Disordered" evidence="1">
    <location>
        <begin position="164"/>
        <end position="183"/>
    </location>
</feature>
<proteinExistence type="predicted"/>
<keyword evidence="2" id="KW-1133">Transmembrane helix</keyword>
<organism evidence="3 4">
    <name type="scientific">Methylorubrum rhodesianum</name>
    <dbReference type="NCBI Taxonomy" id="29427"/>
    <lineage>
        <taxon>Bacteria</taxon>
        <taxon>Pseudomonadati</taxon>
        <taxon>Pseudomonadota</taxon>
        <taxon>Alphaproteobacteria</taxon>
        <taxon>Hyphomicrobiales</taxon>
        <taxon>Methylobacteriaceae</taxon>
        <taxon>Methylorubrum</taxon>
    </lineage>
</organism>
<evidence type="ECO:0000256" key="2">
    <source>
        <dbReference type="SAM" id="Phobius"/>
    </source>
</evidence>
<feature type="compositionally biased region" description="Low complexity" evidence="1">
    <location>
        <begin position="172"/>
        <end position="183"/>
    </location>
</feature>
<keyword evidence="4" id="KW-1185">Reference proteome</keyword>
<dbReference type="EMBL" id="JAQYXL010000001">
    <property type="protein sequence ID" value="MEN3231611.1"/>
    <property type="molecule type" value="Genomic_DNA"/>
</dbReference>
<dbReference type="RefSeq" id="WP_210342103.1">
    <property type="nucleotide sequence ID" value="NZ_JACWCW010000031.1"/>
</dbReference>
<keyword evidence="2" id="KW-0472">Membrane</keyword>